<sequence length="73" mass="8190">MGGMQTHVNTMCVPILENEGWVWFLVKASQGEICLHVIDEKGKDYRQTIQDWMAPPPLPPPPPPPPFSSSFNT</sequence>
<keyword evidence="3" id="KW-1185">Reference proteome</keyword>
<feature type="region of interest" description="Disordered" evidence="1">
    <location>
        <begin position="51"/>
        <end position="73"/>
    </location>
</feature>
<organism evidence="2 3">
    <name type="scientific">Psophocarpus tetragonolobus</name>
    <name type="common">Winged bean</name>
    <name type="synonym">Dolichos tetragonolobus</name>
    <dbReference type="NCBI Taxonomy" id="3891"/>
    <lineage>
        <taxon>Eukaryota</taxon>
        <taxon>Viridiplantae</taxon>
        <taxon>Streptophyta</taxon>
        <taxon>Embryophyta</taxon>
        <taxon>Tracheophyta</taxon>
        <taxon>Spermatophyta</taxon>
        <taxon>Magnoliopsida</taxon>
        <taxon>eudicotyledons</taxon>
        <taxon>Gunneridae</taxon>
        <taxon>Pentapetalae</taxon>
        <taxon>rosids</taxon>
        <taxon>fabids</taxon>
        <taxon>Fabales</taxon>
        <taxon>Fabaceae</taxon>
        <taxon>Papilionoideae</taxon>
        <taxon>50 kb inversion clade</taxon>
        <taxon>NPAAA clade</taxon>
        <taxon>indigoferoid/millettioid clade</taxon>
        <taxon>Phaseoleae</taxon>
        <taxon>Psophocarpus</taxon>
    </lineage>
</organism>
<dbReference type="AlphaFoldDB" id="A0AAN9T0Z2"/>
<dbReference type="Proteomes" id="UP001386955">
    <property type="component" value="Unassembled WGS sequence"/>
</dbReference>
<accession>A0AAN9T0Z2</accession>
<evidence type="ECO:0000256" key="1">
    <source>
        <dbReference type="SAM" id="MobiDB-lite"/>
    </source>
</evidence>
<proteinExistence type="predicted"/>
<evidence type="ECO:0000313" key="2">
    <source>
        <dbReference type="EMBL" id="KAK7405048.1"/>
    </source>
</evidence>
<comment type="caution">
    <text evidence="2">The sequence shown here is derived from an EMBL/GenBank/DDBJ whole genome shotgun (WGS) entry which is preliminary data.</text>
</comment>
<reference evidence="2 3" key="1">
    <citation type="submission" date="2024-01" db="EMBL/GenBank/DDBJ databases">
        <title>The genomes of 5 underutilized Papilionoideae crops provide insights into root nodulation and disease resistanc.</title>
        <authorList>
            <person name="Jiang F."/>
        </authorList>
    </citation>
    <scope>NUCLEOTIDE SEQUENCE [LARGE SCALE GENOMIC DNA]</scope>
    <source>
        <strain evidence="2">DUOXIRENSHENG_FW03</strain>
        <tissue evidence="2">Leaves</tissue>
    </source>
</reference>
<evidence type="ECO:0000313" key="3">
    <source>
        <dbReference type="Proteomes" id="UP001386955"/>
    </source>
</evidence>
<feature type="compositionally biased region" description="Pro residues" evidence="1">
    <location>
        <begin position="54"/>
        <end position="67"/>
    </location>
</feature>
<gene>
    <name evidence="2" type="ORF">VNO78_06210</name>
</gene>
<name>A0AAN9T0Z2_PSOTE</name>
<dbReference type="EMBL" id="JAYMYS010000002">
    <property type="protein sequence ID" value="KAK7405048.1"/>
    <property type="molecule type" value="Genomic_DNA"/>
</dbReference>
<protein>
    <submittedName>
        <fullName evidence="2">Uncharacterized protein</fullName>
    </submittedName>
</protein>